<evidence type="ECO:0008006" key="4">
    <source>
        <dbReference type="Google" id="ProtNLM"/>
    </source>
</evidence>
<gene>
    <name evidence="2" type="ORF">HMPREF9695_02861</name>
</gene>
<reference evidence="2 3" key="1">
    <citation type="submission" date="2012-04" db="EMBL/GenBank/DDBJ databases">
        <title>The Genome Sequence of Afipia broomeae ATCC 49717.</title>
        <authorList>
            <consortium name="The Broad Institute Genome Sequencing Platform"/>
            <person name="Earl A."/>
            <person name="Ward D."/>
            <person name="Feldgarden M."/>
            <person name="Gevers D."/>
            <person name="Huys G."/>
            <person name="Walker B."/>
            <person name="Young S.K."/>
            <person name="Zeng Q."/>
            <person name="Gargeya S."/>
            <person name="Fitzgerald M."/>
            <person name="Haas B."/>
            <person name="Abouelleil A."/>
            <person name="Alvarado L."/>
            <person name="Arachchi H.M."/>
            <person name="Berlin A."/>
            <person name="Chapman S.B."/>
            <person name="Goldberg J."/>
            <person name="Griggs A."/>
            <person name="Gujja S."/>
            <person name="Hansen M."/>
            <person name="Howarth C."/>
            <person name="Imamovic A."/>
            <person name="Larimer J."/>
            <person name="McCowen C."/>
            <person name="Montmayeur A."/>
            <person name="Murphy C."/>
            <person name="Neiman D."/>
            <person name="Pearson M."/>
            <person name="Priest M."/>
            <person name="Roberts A."/>
            <person name="Saif S."/>
            <person name="Shea T."/>
            <person name="Sisk P."/>
            <person name="Sykes S."/>
            <person name="Wortman J."/>
            <person name="Nusbaum C."/>
            <person name="Birren B."/>
        </authorList>
    </citation>
    <scope>NUCLEOTIDE SEQUENCE [LARGE SCALE GENOMIC DNA]</scope>
    <source>
        <strain evidence="2 3">ATCC 49717</strain>
    </source>
</reference>
<sequence length="95" mass="9821">MKLISAVLVAIGGVAIPAACLASPLVGATSPSTASANDKAFCIRTKGDVSRPGECLFASYSECKQSGAAVFAECYRNPRSANARQMRKDPAPSSR</sequence>
<dbReference type="AlphaFoldDB" id="K8PDL9"/>
<protein>
    <recommendedName>
        <fullName evidence="4">DUF3551 domain-containing protein</fullName>
    </recommendedName>
</protein>
<evidence type="ECO:0000313" key="2">
    <source>
        <dbReference type="EMBL" id="EKS36443.1"/>
    </source>
</evidence>
<dbReference type="HOGENOM" id="CLU_2366612_0_0_5"/>
<organism evidence="2 3">
    <name type="scientific">Afipia broomeae ATCC 49717</name>
    <dbReference type="NCBI Taxonomy" id="883078"/>
    <lineage>
        <taxon>Bacteria</taxon>
        <taxon>Pseudomonadati</taxon>
        <taxon>Pseudomonadota</taxon>
        <taxon>Alphaproteobacteria</taxon>
        <taxon>Hyphomicrobiales</taxon>
        <taxon>Nitrobacteraceae</taxon>
        <taxon>Afipia</taxon>
    </lineage>
</organism>
<feature type="chain" id="PRO_5003919667" description="DUF3551 domain-containing protein" evidence="1">
    <location>
        <begin position="23"/>
        <end position="95"/>
    </location>
</feature>
<keyword evidence="1" id="KW-0732">Signal</keyword>
<name>K8PDL9_9BRAD</name>
<evidence type="ECO:0000313" key="3">
    <source>
        <dbReference type="Proteomes" id="UP000001096"/>
    </source>
</evidence>
<accession>K8PDL9</accession>
<dbReference type="Pfam" id="PF12071">
    <property type="entry name" value="DUF3551"/>
    <property type="match status" value="1"/>
</dbReference>
<keyword evidence="3" id="KW-1185">Reference proteome</keyword>
<dbReference type="EMBL" id="AGWX01000004">
    <property type="protein sequence ID" value="EKS36443.1"/>
    <property type="molecule type" value="Genomic_DNA"/>
</dbReference>
<comment type="caution">
    <text evidence="2">The sequence shown here is derived from an EMBL/GenBank/DDBJ whole genome shotgun (WGS) entry which is preliminary data.</text>
</comment>
<proteinExistence type="predicted"/>
<feature type="signal peptide" evidence="1">
    <location>
        <begin position="1"/>
        <end position="22"/>
    </location>
</feature>
<dbReference type="InterPro" id="IPR021937">
    <property type="entry name" value="DUF3551"/>
</dbReference>
<evidence type="ECO:0000256" key="1">
    <source>
        <dbReference type="SAM" id="SignalP"/>
    </source>
</evidence>
<dbReference type="Proteomes" id="UP000001096">
    <property type="component" value="Unassembled WGS sequence"/>
</dbReference>